<dbReference type="GO" id="GO:0005737">
    <property type="term" value="C:cytoplasm"/>
    <property type="evidence" value="ECO:0007669"/>
    <property type="project" value="TreeGrafter"/>
</dbReference>
<accession>A0A7S4GCZ1</accession>
<dbReference type="PANTHER" id="PTHR12673:SF159">
    <property type="entry name" value="LD03170P"/>
    <property type="match status" value="1"/>
</dbReference>
<evidence type="ECO:0008006" key="6">
    <source>
        <dbReference type="Google" id="ProtNLM"/>
    </source>
</evidence>
<dbReference type="EMBL" id="HBJA01128054">
    <property type="protein sequence ID" value="CAE0832811.1"/>
    <property type="molecule type" value="Transcribed_RNA"/>
</dbReference>
<name>A0A7S4GCZ1_9EUGL</name>
<dbReference type="GO" id="GO:0005085">
    <property type="term" value="F:guanyl-nucleotide exchange factor activity"/>
    <property type="evidence" value="ECO:0007669"/>
    <property type="project" value="InterPro"/>
</dbReference>
<dbReference type="PROSITE" id="PS50010">
    <property type="entry name" value="DH_2"/>
    <property type="match status" value="1"/>
</dbReference>
<dbReference type="InterPro" id="IPR000219">
    <property type="entry name" value="DH_dom"/>
</dbReference>
<dbReference type="SUPFAM" id="SSF46966">
    <property type="entry name" value="Spectrin repeat"/>
    <property type="match status" value="1"/>
</dbReference>
<dbReference type="PROSITE" id="PS50003">
    <property type="entry name" value="PH_DOMAIN"/>
    <property type="match status" value="1"/>
</dbReference>
<feature type="region of interest" description="Disordered" evidence="2">
    <location>
        <begin position="1"/>
        <end position="43"/>
    </location>
</feature>
<proteinExistence type="predicted"/>
<reference evidence="5" key="1">
    <citation type="submission" date="2021-01" db="EMBL/GenBank/DDBJ databases">
        <authorList>
            <person name="Corre E."/>
            <person name="Pelletier E."/>
            <person name="Niang G."/>
            <person name="Scheremetjew M."/>
            <person name="Finn R."/>
            <person name="Kale V."/>
            <person name="Holt S."/>
            <person name="Cochrane G."/>
            <person name="Meng A."/>
            <person name="Brown T."/>
            <person name="Cohen L."/>
        </authorList>
    </citation>
    <scope>NUCLEOTIDE SEQUENCE</scope>
    <source>
        <strain evidence="5">CCMP1594</strain>
    </source>
</reference>
<evidence type="ECO:0000259" key="3">
    <source>
        <dbReference type="PROSITE" id="PS50003"/>
    </source>
</evidence>
<dbReference type="SUPFAM" id="SSF48065">
    <property type="entry name" value="DBL homology domain (DH-domain)"/>
    <property type="match status" value="1"/>
</dbReference>
<dbReference type="Gene3D" id="2.30.29.30">
    <property type="entry name" value="Pleckstrin-homology domain (PH domain)/Phosphotyrosine-binding domain (PTB)"/>
    <property type="match status" value="2"/>
</dbReference>
<evidence type="ECO:0000256" key="2">
    <source>
        <dbReference type="SAM" id="MobiDB-lite"/>
    </source>
</evidence>
<gene>
    <name evidence="5" type="ORF">EGYM00163_LOCUS44096</name>
</gene>
<feature type="coiled-coil region" evidence="1">
    <location>
        <begin position="610"/>
        <end position="644"/>
    </location>
</feature>
<dbReference type="SMART" id="SM00233">
    <property type="entry name" value="PH"/>
    <property type="match status" value="2"/>
</dbReference>
<feature type="coiled-coil region" evidence="1">
    <location>
        <begin position="756"/>
        <end position="783"/>
    </location>
</feature>
<dbReference type="SUPFAM" id="SSF50729">
    <property type="entry name" value="PH domain-like"/>
    <property type="match status" value="2"/>
</dbReference>
<dbReference type="Pfam" id="PF00621">
    <property type="entry name" value="RhoGEF"/>
    <property type="match status" value="1"/>
</dbReference>
<evidence type="ECO:0000259" key="4">
    <source>
        <dbReference type="PROSITE" id="PS50010"/>
    </source>
</evidence>
<dbReference type="CDD" id="cd00160">
    <property type="entry name" value="RhoGEF"/>
    <property type="match status" value="1"/>
</dbReference>
<protein>
    <recommendedName>
        <fullName evidence="6">DH domain-containing protein</fullName>
    </recommendedName>
</protein>
<dbReference type="InterPro" id="IPR051092">
    <property type="entry name" value="FYVE_RhoGEF_PH"/>
</dbReference>
<sequence length="1176" mass="135949">MSFSNPGRRASGRDESFRRSDTMGSRQGSTRALAREDTMGSRLGSTKALTREASYTADSQHVTLLQDLRDSEKSYIRKLRIMEDHFRKPLSNFVGTPDEVLTMPQIDTLFKQVEPLVPLNTTSVDEPLDERLGDLNSKNAGSKFIGDIFGKLRPNFFDEYSAYANHYAKAREQLLFLNKYHQRWQKWCQDCYLDGSTGGAYVQDLLMLPIQRICQYPRFLRELIPHTTSNPAEEAALQEAVAHLERNSKDVTRLLEYDLGESGRIDKVHRSLIPMQDRFPQEPYRKLVKEGYLYYEDPENMLKKVYVHLFNDSLLLSFPMKWKFLTKHVFYHSATSYDAPFGGNDWDIKSPSRSIVVQGLMGDESVTLKLFGADRLERDDWYDEIDQTRKMWSETGNRLELDAVATANKLVPDAQRVGTRWKPPTKRAQIATVKNTPSKQGVLLCKLTSTSKGTKLKQNWKRRFVVVKDGVLRVYNGENAQGQPISTVQLHRAVISIPDRSDLKGDETKYAFAVSSANEKDLFAPQPNGKRALEEWVHVVRGETAPPVDVKAMEETELFVDMQYDRLKEELRALGDMGASELQSKEAQMRAAPSMPREGTEFLETHKKVRSSQDRRIRKLIEEVEEIQRVQRESKEDIQKLVDELVVKDKQVQQLTRGSVVASQQARSAELEERNNHKDRDIKLLKARHEEELRRYKRKDLAWNQVEEDAEASDAYLDPFDGWNKEVWPNYGRRTDAALEHDTAESLPPMVDEIDDSRYVEDIQRLEQEKEVLKHQLESYKADNEAIVASMSSGGASGDVPPSEYGHFYRNKAELESWLRERKAFYNVATQGDHKTADLDRLRAEFDNYKNTDRQRRRVMHREMEDLASDMRSRRCREPCDTEDLDRAWADLETAERMYMDALHDEEIRRNIQGHHKAEFRDEAARLVDWCRMQKANLMVLEDPDQIQEFCASLQNTFVQMESNLEVLTEMGESLLPDKDVEQGLLEVCEVWLNLQVFAYEMVRNTLLEVHADSKVEEEIRTYAPYSKKVKFFLDDVEKLLNLPTDDESLEVVSPILRECRQLQGEYGVHALLMDHLADFSLRMECLSDNFNVLKRSVLAKLTFMTRHFGILNSTYSRQRDFDSSLSQLSDWVGTSSKRSGVPSLTFGGWDPMQKQVDGLKAIIEDELRRDDYRAT</sequence>
<dbReference type="InterPro" id="IPR011993">
    <property type="entry name" value="PH-like_dom_sf"/>
</dbReference>
<keyword evidence="1" id="KW-0175">Coiled coil</keyword>
<feature type="compositionally biased region" description="Basic and acidic residues" evidence="2">
    <location>
        <begin position="11"/>
        <end position="21"/>
    </location>
</feature>
<evidence type="ECO:0000256" key="1">
    <source>
        <dbReference type="SAM" id="Coils"/>
    </source>
</evidence>
<dbReference type="Gene3D" id="1.20.900.10">
    <property type="entry name" value="Dbl homology (DH) domain"/>
    <property type="match status" value="1"/>
</dbReference>
<organism evidence="5">
    <name type="scientific">Eutreptiella gymnastica</name>
    <dbReference type="NCBI Taxonomy" id="73025"/>
    <lineage>
        <taxon>Eukaryota</taxon>
        <taxon>Discoba</taxon>
        <taxon>Euglenozoa</taxon>
        <taxon>Euglenida</taxon>
        <taxon>Spirocuta</taxon>
        <taxon>Euglenophyceae</taxon>
        <taxon>Eutreptiales</taxon>
        <taxon>Eutreptiaceae</taxon>
        <taxon>Eutreptiella</taxon>
    </lineage>
</organism>
<evidence type="ECO:0000313" key="5">
    <source>
        <dbReference type="EMBL" id="CAE0832811.1"/>
    </source>
</evidence>
<dbReference type="Gene3D" id="1.20.58.60">
    <property type="match status" value="1"/>
</dbReference>
<dbReference type="InterPro" id="IPR001849">
    <property type="entry name" value="PH_domain"/>
</dbReference>
<feature type="domain" description="PH" evidence="3">
    <location>
        <begin position="436"/>
        <end position="545"/>
    </location>
</feature>
<feature type="region of interest" description="Disordered" evidence="2">
    <location>
        <begin position="580"/>
        <end position="599"/>
    </location>
</feature>
<dbReference type="InterPro" id="IPR035899">
    <property type="entry name" value="DBL_dom_sf"/>
</dbReference>
<dbReference type="PANTHER" id="PTHR12673">
    <property type="entry name" value="FACIOGENITAL DYSPLASIA PROTEIN"/>
    <property type="match status" value="1"/>
</dbReference>
<dbReference type="SMART" id="SM00325">
    <property type="entry name" value="RhoGEF"/>
    <property type="match status" value="1"/>
</dbReference>
<feature type="domain" description="DH" evidence="4">
    <location>
        <begin position="60"/>
        <end position="254"/>
    </location>
</feature>
<dbReference type="AlphaFoldDB" id="A0A7S4GCZ1"/>